<dbReference type="Proteomes" id="UP000063699">
    <property type="component" value="Chromosome"/>
</dbReference>
<dbReference type="RefSeq" id="WP_054293714.1">
    <property type="nucleotide sequence ID" value="NZ_CP012752.1"/>
</dbReference>
<evidence type="ECO:0000259" key="6">
    <source>
        <dbReference type="Pfam" id="PF07992"/>
    </source>
</evidence>
<dbReference type="AlphaFoldDB" id="A0A0N9I0S1"/>
<dbReference type="Pfam" id="PF07992">
    <property type="entry name" value="Pyr_redox_2"/>
    <property type="match status" value="1"/>
</dbReference>
<dbReference type="OrthoDB" id="9784880at2"/>
<organism evidence="7 8">
    <name type="scientific">Kibdelosporangium phytohabitans</name>
    <dbReference type="NCBI Taxonomy" id="860235"/>
    <lineage>
        <taxon>Bacteria</taxon>
        <taxon>Bacillati</taxon>
        <taxon>Actinomycetota</taxon>
        <taxon>Actinomycetes</taxon>
        <taxon>Pseudonocardiales</taxon>
        <taxon>Pseudonocardiaceae</taxon>
        <taxon>Kibdelosporangium</taxon>
    </lineage>
</organism>
<dbReference type="Gene3D" id="3.50.50.100">
    <property type="match status" value="1"/>
</dbReference>
<dbReference type="SUPFAM" id="SSF51905">
    <property type="entry name" value="FAD/NAD(P)-binding domain"/>
    <property type="match status" value="1"/>
</dbReference>
<keyword evidence="3" id="KW-0285">Flavoprotein</keyword>
<accession>A0A0N9I0S1</accession>
<evidence type="ECO:0000313" key="8">
    <source>
        <dbReference type="Proteomes" id="UP000063699"/>
    </source>
</evidence>
<keyword evidence="8" id="KW-1185">Reference proteome</keyword>
<sequence length="343" mass="36595">MTKPNVVVLGAGYSGLMAALRAADQANVTLIAPAASFSERVRWHELAAGRPDVTHPLAAFTKNKRVEHVAARATAIDPDRREVRTDDGQTHTYDRLVYALGSRTRGVDTDDGRVFTTEKASYLRKRLNDGPGELTVVGGGETGIEIATELATQAPGWRVRMVTGSEIGPRLSGKSRDYVRSTMAGMGIVLDEGRKVTPADIDSDVVVWAASMAPNTALAATAGIKLNAGDRVDVDGALRSTSHPDIYAVGDSAGTLRMCCAAAIPAGYRAGGNVALDLRGEPVKPLRFRYYAVCMSLGRDNGLFQLLRADDAPKQTIVTGRAGAYLKERIVRGTVASLRFVAR</sequence>
<comment type="cofactor">
    <cofactor evidence="1">
        <name>FAD</name>
        <dbReference type="ChEBI" id="CHEBI:57692"/>
    </cofactor>
</comment>
<reference evidence="7 8" key="1">
    <citation type="submission" date="2015-07" db="EMBL/GenBank/DDBJ databases">
        <title>Genome sequencing of Kibdelosporangium phytohabitans.</title>
        <authorList>
            <person name="Qin S."/>
            <person name="Xing K."/>
        </authorList>
    </citation>
    <scope>NUCLEOTIDE SEQUENCE [LARGE SCALE GENOMIC DNA]</scope>
    <source>
        <strain evidence="7 8">KLBMP1111</strain>
    </source>
</reference>
<protein>
    <submittedName>
        <fullName evidence="7">Pyridine nucleotide-disulfide oxidoreductase</fullName>
    </submittedName>
</protein>
<dbReference type="InterPro" id="IPR051169">
    <property type="entry name" value="NADH-Q_oxidoreductase"/>
</dbReference>
<dbReference type="EMBL" id="CP012752">
    <property type="protein sequence ID" value="ALG11818.1"/>
    <property type="molecule type" value="Genomic_DNA"/>
</dbReference>
<name>A0A0N9I0S1_9PSEU</name>
<evidence type="ECO:0000256" key="5">
    <source>
        <dbReference type="ARBA" id="ARBA00023002"/>
    </source>
</evidence>
<evidence type="ECO:0000256" key="3">
    <source>
        <dbReference type="ARBA" id="ARBA00022630"/>
    </source>
</evidence>
<evidence type="ECO:0000256" key="1">
    <source>
        <dbReference type="ARBA" id="ARBA00001974"/>
    </source>
</evidence>
<evidence type="ECO:0000256" key="4">
    <source>
        <dbReference type="ARBA" id="ARBA00022827"/>
    </source>
</evidence>
<dbReference type="PANTHER" id="PTHR42913">
    <property type="entry name" value="APOPTOSIS-INDUCING FACTOR 1"/>
    <property type="match status" value="1"/>
</dbReference>
<proteinExistence type="inferred from homology"/>
<keyword evidence="5" id="KW-0560">Oxidoreductase</keyword>
<keyword evidence="4" id="KW-0274">FAD</keyword>
<dbReference type="PRINTS" id="PR00368">
    <property type="entry name" value="FADPNR"/>
</dbReference>
<dbReference type="GO" id="GO:0019646">
    <property type="term" value="P:aerobic electron transport chain"/>
    <property type="evidence" value="ECO:0007669"/>
    <property type="project" value="TreeGrafter"/>
</dbReference>
<dbReference type="InterPro" id="IPR023753">
    <property type="entry name" value="FAD/NAD-binding_dom"/>
</dbReference>
<comment type="similarity">
    <text evidence="2">Belongs to the NADH dehydrogenase family.</text>
</comment>
<dbReference type="GO" id="GO:0003955">
    <property type="term" value="F:NAD(P)H dehydrogenase (quinone) activity"/>
    <property type="evidence" value="ECO:0007669"/>
    <property type="project" value="TreeGrafter"/>
</dbReference>
<dbReference type="STRING" id="860235.AOZ06_37500"/>
<dbReference type="KEGG" id="kphy:AOZ06_37500"/>
<feature type="domain" description="FAD/NAD(P)-binding" evidence="6">
    <location>
        <begin position="5"/>
        <end position="258"/>
    </location>
</feature>
<gene>
    <name evidence="7" type="ORF">AOZ06_37500</name>
</gene>
<dbReference type="PANTHER" id="PTHR42913:SF3">
    <property type="entry name" value="64 KDA MITOCHONDRIAL NADH DEHYDROGENASE (EUROFUNG)"/>
    <property type="match status" value="1"/>
</dbReference>
<dbReference type="PRINTS" id="PR00469">
    <property type="entry name" value="PNDRDTASEII"/>
</dbReference>
<evidence type="ECO:0000256" key="2">
    <source>
        <dbReference type="ARBA" id="ARBA00005272"/>
    </source>
</evidence>
<evidence type="ECO:0000313" key="7">
    <source>
        <dbReference type="EMBL" id="ALG11818.1"/>
    </source>
</evidence>
<dbReference type="InterPro" id="IPR036188">
    <property type="entry name" value="FAD/NAD-bd_sf"/>
</dbReference>